<keyword evidence="3" id="KW-1133">Transmembrane helix</keyword>
<dbReference type="EMBL" id="QPKB01000009">
    <property type="protein sequence ID" value="RWR92626.1"/>
    <property type="molecule type" value="Genomic_DNA"/>
</dbReference>
<dbReference type="Gene3D" id="3.40.50.300">
    <property type="entry name" value="P-loop containing nucleotide triphosphate hydrolases"/>
    <property type="match status" value="1"/>
</dbReference>
<evidence type="ECO:0000313" key="5">
    <source>
        <dbReference type="EMBL" id="RWR92626.1"/>
    </source>
</evidence>
<dbReference type="PANTHER" id="PTHR11017:SF385">
    <property type="entry name" value="DISEASE RESISTANCE PROTEIN (TIR-NBS-LRR CLASS)-RELATED"/>
    <property type="match status" value="1"/>
</dbReference>
<protein>
    <submittedName>
        <fullName evidence="5">Disease resistance protein TAO1</fullName>
    </submittedName>
</protein>
<dbReference type="SUPFAM" id="SSF52058">
    <property type="entry name" value="L domain-like"/>
    <property type="match status" value="2"/>
</dbReference>
<dbReference type="InterPro" id="IPR058192">
    <property type="entry name" value="WHD_ROQ1-like"/>
</dbReference>
<dbReference type="GO" id="GO:0007165">
    <property type="term" value="P:signal transduction"/>
    <property type="evidence" value="ECO:0007669"/>
    <property type="project" value="InterPro"/>
</dbReference>
<dbReference type="InterPro" id="IPR042197">
    <property type="entry name" value="Apaf_helical"/>
</dbReference>
<sequence length="1403" mass="158478">MAENNDVSRPTPAFRLRWDVFLSFRGEDTRHGITDLLYTELERKGVRVFRDNDVLNQGDEIASGLLEGIEDSAAAIAIISPNYASSRWCLEELATICDFGRLILPVFYFVDPSDVRRQRGPFERGFRDLESRFKEHEVRRWRNAMAKTGGRVGWVLQNKEDHQSLIQLLARRILDELSNTPMRVASYTVGLNSRVEDLMKLLDVKSNGIQVSGFHGMGGVGKTTLAKALYNKLVSQFEHRSFISNVREASMQPNGLVFLQRKLLGDLSLGKASGVNDVSAGKIAIKGILNDKRVLVVLDDVDDVSQLGALAIKREWFYEGSRIIITTRDRNVLLADHVDKIYEVKELGFSDSLKLFRYHALGSKNSSGAFLKLSQQIVSLTGGLPLALEVFGSFLFDKRRVEEWEDALHKLKQIRPHHLHDILKISFDGLDDEEKCIFLDIACLFVNLGMTRDNAVDILKGCGFRAELAINVLVARSLIKIMEDNTLWMHDQMRDMGRQIVHLENLVDPGMRSRLWNPSEILTVLKDRMGTRHVQGIILDFENFPKETFHYDSKKDGEMILHTEAFQSMVCLRLLQLSNVQLEGNFECLPPELKWLQWRRCPLKNLPSSFCPPQLTVLDLSESKIESLWGWKWWDWYNNEVAANLMVMNLRGCYNLAAIPDLSRHQALEKLILERCTSLTTIHKSLGDMTMLRHLNMRDCSNLVELPNVSGLKHLEILILSGCSRLKAIPQDIRGMNSLRELLLDKTAIDKLPESIFWLTKLERLSLNDCQSLKQLPLCIAQLVSLRDLSLNNSALEEIPNSIGSLQNLEKLSLMWCKSLTVLPDSMGNLKLLSKLWLNASSVKDLPASIGSLFCLKDLSVGNCRFLSKLPVSIGGLASVVKLQLDGTLIVDLPDQVDGLKSLQKLEMRNCVSLRSLPESIGRVLTLTTLIMVNASITELPDSIGMLENLIMLNLNKCMQLCSLPSSIGKLKSLHRLLMEQTAVTELPESFGMLSSLMVLKMAKKPYFHEVSENSKNEELKLLSAEEKCSPVALPSSFSNLSSLEELNARAWKISGKIPDDFEKLSALENLNLCHNDFYSLPHRLTGLSILKKLHLSHCKYLRDIPPLPSSLVELNAANCTALESICDLSNLENLRDLNLANCEKLKDIPGLERLKSLRMLYMTGCRSCCSEAKSKLDKNILRNLYYLSVPGSEIPDWFTPDVVSYRKPKNRALKAVIIGVVVSIDHQMADDLRDELPVVVGVEVKILRLNKPVFNTGPHLAGVPKTDEDHFYLCRYQDQPLVYYLKDGDRIQVTMRDPPIVKGVQLKKCGIHLVFENDDDYAGDEESLSESHQSVSQKLTTFIGSSDDNNRVLDSISEVEREGQGRRREPRSLDRANSFVLLFIVLPSAFLLLSWLVSKFYM</sequence>
<dbReference type="InterPro" id="IPR027417">
    <property type="entry name" value="P-loop_NTPase"/>
</dbReference>
<dbReference type="SMART" id="SM00369">
    <property type="entry name" value="LRR_TYP"/>
    <property type="match status" value="7"/>
</dbReference>
<dbReference type="Pfam" id="PF01582">
    <property type="entry name" value="TIR"/>
    <property type="match status" value="1"/>
</dbReference>
<reference evidence="5 6" key="1">
    <citation type="journal article" date="2019" name="Nat. Plants">
        <title>Stout camphor tree genome fills gaps in understanding of flowering plant genome evolution.</title>
        <authorList>
            <person name="Chaw S.M."/>
            <person name="Liu Y.C."/>
            <person name="Wu Y.W."/>
            <person name="Wang H.Y."/>
            <person name="Lin C.I."/>
            <person name="Wu C.S."/>
            <person name="Ke H.M."/>
            <person name="Chang L.Y."/>
            <person name="Hsu C.Y."/>
            <person name="Yang H.T."/>
            <person name="Sudianto E."/>
            <person name="Hsu M.H."/>
            <person name="Wu K.P."/>
            <person name="Wang L.N."/>
            <person name="Leebens-Mack J.H."/>
            <person name="Tsai I.J."/>
        </authorList>
    </citation>
    <scope>NUCLEOTIDE SEQUENCE [LARGE SCALE GENOMIC DNA]</scope>
    <source>
        <strain evidence="6">cv. Chaw 1501</strain>
        <tissue evidence="5">Young leaves</tissue>
    </source>
</reference>
<keyword evidence="2" id="KW-0677">Repeat</keyword>
<dbReference type="OrthoDB" id="2018313at2759"/>
<evidence type="ECO:0000313" key="6">
    <source>
        <dbReference type="Proteomes" id="UP000283530"/>
    </source>
</evidence>
<dbReference type="GO" id="GO:0006952">
    <property type="term" value="P:defense response"/>
    <property type="evidence" value="ECO:0007669"/>
    <property type="project" value="InterPro"/>
</dbReference>
<keyword evidence="3" id="KW-0812">Transmembrane</keyword>
<dbReference type="Pfam" id="PF00931">
    <property type="entry name" value="NB-ARC"/>
    <property type="match status" value="1"/>
</dbReference>
<dbReference type="InterPro" id="IPR044974">
    <property type="entry name" value="Disease_R_plants"/>
</dbReference>
<dbReference type="Proteomes" id="UP000283530">
    <property type="component" value="Unassembled WGS sequence"/>
</dbReference>
<keyword evidence="3" id="KW-0472">Membrane</keyword>
<accession>A0A443PPA8</accession>
<dbReference type="InterPro" id="IPR032675">
    <property type="entry name" value="LRR_dom_sf"/>
</dbReference>
<dbReference type="GO" id="GO:0043531">
    <property type="term" value="F:ADP binding"/>
    <property type="evidence" value="ECO:0007669"/>
    <property type="project" value="InterPro"/>
</dbReference>
<evidence type="ECO:0000256" key="1">
    <source>
        <dbReference type="ARBA" id="ARBA00022614"/>
    </source>
</evidence>
<dbReference type="InterPro" id="IPR002182">
    <property type="entry name" value="NB-ARC"/>
</dbReference>
<dbReference type="InterPro" id="IPR001611">
    <property type="entry name" value="Leu-rich_rpt"/>
</dbReference>
<dbReference type="SUPFAM" id="SSF52540">
    <property type="entry name" value="P-loop containing nucleoside triphosphate hydrolases"/>
    <property type="match status" value="1"/>
</dbReference>
<name>A0A443PPA8_9MAGN</name>
<comment type="caution">
    <text evidence="5">The sequence shown here is derived from an EMBL/GenBank/DDBJ whole genome shotgun (WGS) entry which is preliminary data.</text>
</comment>
<dbReference type="PANTHER" id="PTHR11017">
    <property type="entry name" value="LEUCINE-RICH REPEAT-CONTAINING PROTEIN"/>
    <property type="match status" value="1"/>
</dbReference>
<dbReference type="InterPro" id="IPR000157">
    <property type="entry name" value="TIR_dom"/>
</dbReference>
<gene>
    <name evidence="5" type="ORF">CKAN_02184400</name>
</gene>
<evidence type="ECO:0000256" key="3">
    <source>
        <dbReference type="SAM" id="Phobius"/>
    </source>
</evidence>
<dbReference type="SUPFAM" id="SSF52200">
    <property type="entry name" value="Toll/Interleukin receptor TIR domain"/>
    <property type="match status" value="1"/>
</dbReference>
<dbReference type="PROSITE" id="PS51450">
    <property type="entry name" value="LRR"/>
    <property type="match status" value="1"/>
</dbReference>
<proteinExistence type="predicted"/>
<keyword evidence="1" id="KW-0433">Leucine-rich repeat</keyword>
<dbReference type="Gene3D" id="3.40.50.10140">
    <property type="entry name" value="Toll/interleukin-1 receptor homology (TIR) domain"/>
    <property type="match status" value="1"/>
</dbReference>
<feature type="transmembrane region" description="Helical" evidence="3">
    <location>
        <begin position="1377"/>
        <end position="1398"/>
    </location>
</feature>
<dbReference type="InterPro" id="IPR035897">
    <property type="entry name" value="Toll_tir_struct_dom_sf"/>
</dbReference>
<organism evidence="5 6">
    <name type="scientific">Cinnamomum micranthum f. kanehirae</name>
    <dbReference type="NCBI Taxonomy" id="337451"/>
    <lineage>
        <taxon>Eukaryota</taxon>
        <taxon>Viridiplantae</taxon>
        <taxon>Streptophyta</taxon>
        <taxon>Embryophyta</taxon>
        <taxon>Tracheophyta</taxon>
        <taxon>Spermatophyta</taxon>
        <taxon>Magnoliopsida</taxon>
        <taxon>Magnoliidae</taxon>
        <taxon>Laurales</taxon>
        <taxon>Lauraceae</taxon>
        <taxon>Cinnamomum</taxon>
    </lineage>
</organism>
<dbReference type="Gene3D" id="3.80.10.10">
    <property type="entry name" value="Ribonuclease Inhibitor"/>
    <property type="match status" value="4"/>
</dbReference>
<dbReference type="STRING" id="337451.A0A443PPA8"/>
<dbReference type="Gene3D" id="1.10.8.430">
    <property type="entry name" value="Helical domain of apoptotic protease-activating factors"/>
    <property type="match status" value="1"/>
</dbReference>
<evidence type="ECO:0000259" key="4">
    <source>
        <dbReference type="PROSITE" id="PS50104"/>
    </source>
</evidence>
<evidence type="ECO:0000256" key="2">
    <source>
        <dbReference type="ARBA" id="ARBA00022737"/>
    </source>
</evidence>
<dbReference type="Pfam" id="PF23282">
    <property type="entry name" value="WHD_ROQ1"/>
    <property type="match status" value="1"/>
</dbReference>
<keyword evidence="6" id="KW-1185">Reference proteome</keyword>
<dbReference type="PRINTS" id="PR00364">
    <property type="entry name" value="DISEASERSIST"/>
</dbReference>
<feature type="domain" description="TIR" evidence="4">
    <location>
        <begin position="16"/>
        <end position="177"/>
    </location>
</feature>
<dbReference type="PROSITE" id="PS50104">
    <property type="entry name" value="TIR"/>
    <property type="match status" value="1"/>
</dbReference>
<dbReference type="SMART" id="SM00255">
    <property type="entry name" value="TIR"/>
    <property type="match status" value="1"/>
</dbReference>
<dbReference type="InterPro" id="IPR003591">
    <property type="entry name" value="Leu-rich_rpt_typical-subtyp"/>
</dbReference>